<evidence type="ECO:0000313" key="1">
    <source>
        <dbReference type="EMBL" id="CAF1156509.1"/>
    </source>
</evidence>
<dbReference type="EMBL" id="CAJNOH010000969">
    <property type="protein sequence ID" value="CAF1156509.1"/>
    <property type="molecule type" value="Genomic_DNA"/>
</dbReference>
<protein>
    <submittedName>
        <fullName evidence="1">Uncharacterized protein</fullName>
    </submittedName>
</protein>
<dbReference type="Proteomes" id="UP000663870">
    <property type="component" value="Unassembled WGS sequence"/>
</dbReference>
<evidence type="ECO:0000313" key="2">
    <source>
        <dbReference type="EMBL" id="CAF1399415.1"/>
    </source>
</evidence>
<evidence type="ECO:0000313" key="4">
    <source>
        <dbReference type="Proteomes" id="UP000663870"/>
    </source>
</evidence>
<feature type="non-terminal residue" evidence="1">
    <location>
        <position position="1"/>
    </location>
</feature>
<name>A0A814T3G5_9BILA</name>
<evidence type="ECO:0000313" key="3">
    <source>
        <dbReference type="Proteomes" id="UP000663854"/>
    </source>
</evidence>
<accession>A0A814T3G5</accession>
<organism evidence="1 3">
    <name type="scientific">Rotaria sordida</name>
    <dbReference type="NCBI Taxonomy" id="392033"/>
    <lineage>
        <taxon>Eukaryota</taxon>
        <taxon>Metazoa</taxon>
        <taxon>Spiralia</taxon>
        <taxon>Gnathifera</taxon>
        <taxon>Rotifera</taxon>
        <taxon>Eurotatoria</taxon>
        <taxon>Bdelloidea</taxon>
        <taxon>Philodinida</taxon>
        <taxon>Philodinidae</taxon>
        <taxon>Rotaria</taxon>
    </lineage>
</organism>
<keyword evidence="4" id="KW-1185">Reference proteome</keyword>
<dbReference type="EMBL" id="CAJNOL010001659">
    <property type="protein sequence ID" value="CAF1399415.1"/>
    <property type="molecule type" value="Genomic_DNA"/>
</dbReference>
<dbReference type="Proteomes" id="UP000663854">
    <property type="component" value="Unassembled WGS sequence"/>
</dbReference>
<gene>
    <name evidence="2" type="ORF">JXQ802_LOCUS34626</name>
    <name evidence="1" type="ORF">PYM288_LOCUS22506</name>
</gene>
<comment type="caution">
    <text evidence="1">The sequence shown here is derived from an EMBL/GenBank/DDBJ whole genome shotgun (WGS) entry which is preliminary data.</text>
</comment>
<reference evidence="1" key="1">
    <citation type="submission" date="2021-02" db="EMBL/GenBank/DDBJ databases">
        <authorList>
            <person name="Nowell W R."/>
        </authorList>
    </citation>
    <scope>NUCLEOTIDE SEQUENCE</scope>
</reference>
<sequence>MLNANVPIHADRFLDACRLVFEPSQRTTKEDIIVNAVCLVALAAKVLEQPTVSNRDRHSIIQWIKDLCREQRRTENGRTLLHLSVDVETYWKINYRPTDIRHILIFPNLAATRLLVCYGKRWIDLDAVDQ</sequence>
<dbReference type="AlphaFoldDB" id="A0A814T3G5"/>
<proteinExistence type="predicted"/>